<evidence type="ECO:0000313" key="2">
    <source>
        <dbReference type="EMBL" id="MBB4011688.1"/>
    </source>
</evidence>
<dbReference type="GO" id="GO:0042578">
    <property type="term" value="F:phosphoric ester hydrolase activity"/>
    <property type="evidence" value="ECO:0007669"/>
    <property type="project" value="UniProtKB-ARBA"/>
</dbReference>
<gene>
    <name evidence="2" type="ORF">GGR36_000996</name>
</gene>
<dbReference type="SUPFAM" id="SSF53649">
    <property type="entry name" value="Alkaline phosphatase-like"/>
    <property type="match status" value="1"/>
</dbReference>
<evidence type="ECO:0000313" key="3">
    <source>
        <dbReference type="Proteomes" id="UP000561045"/>
    </source>
</evidence>
<keyword evidence="1" id="KW-0378">Hydrolase</keyword>
<organism evidence="2 3">
    <name type="scientific">Niveibacterium umoris</name>
    <dbReference type="NCBI Taxonomy" id="1193620"/>
    <lineage>
        <taxon>Bacteria</taxon>
        <taxon>Pseudomonadati</taxon>
        <taxon>Pseudomonadota</taxon>
        <taxon>Betaproteobacteria</taxon>
        <taxon>Rhodocyclales</taxon>
        <taxon>Rhodocyclaceae</taxon>
        <taxon>Niveibacterium</taxon>
    </lineage>
</organism>
<evidence type="ECO:0000256" key="1">
    <source>
        <dbReference type="ARBA" id="ARBA00022801"/>
    </source>
</evidence>
<accession>A0A840BJB1</accession>
<proteinExistence type="predicted"/>
<dbReference type="InterPro" id="IPR017850">
    <property type="entry name" value="Alkaline_phosphatase_core_sf"/>
</dbReference>
<dbReference type="Gene3D" id="3.40.720.10">
    <property type="entry name" value="Alkaline Phosphatase, subunit A"/>
    <property type="match status" value="2"/>
</dbReference>
<dbReference type="EMBL" id="JACIET010000001">
    <property type="protein sequence ID" value="MBB4011688.1"/>
    <property type="molecule type" value="Genomic_DNA"/>
</dbReference>
<protein>
    <submittedName>
        <fullName evidence="2">Phospholipase C</fullName>
    </submittedName>
</protein>
<dbReference type="Pfam" id="PF04185">
    <property type="entry name" value="Phosphoesterase"/>
    <property type="match status" value="1"/>
</dbReference>
<dbReference type="InterPro" id="IPR007312">
    <property type="entry name" value="Phosphoesterase"/>
</dbReference>
<sequence>MTLSTPSAGARHDYVISRSETDDSYGLWRLDLDSTALFEPVPLSPKATFDRSHQMLSIGRYLLEWGPVALESYQACFPYRLFEFDPASPDPLAGAPVQKGLWPKSKFWWSRPDFGNPDGASKSFDSGKNLMLVPLGGFVLNLIPQSGRGTFQLWNFDPNPLPLAKCQSDPLPKPWSPQGAFDTIADGHELIALGNYVLDRVPATGEYAVWSFDPQNEFPLARPSIQHGQWQDIDASHKLIAIGEHVLDWVPADRSYRLWQFDPKSENPLTGPVRSGVLPEAFAAQTNLLGIQALRPVDVARKNVPGTIDFMRDKIKHVVYLMLENRSFDHVCGWLYEQGETGIHFVGDDRPFDGASTEMYNLASDGKGGERKVYLEKYKDGKLSDDYSLNFLTVDPYHDHSDVMRQYFYKDSHGYEKRMTPNMGGFVWNNAADSVMWTYSPEQLPVLNGLAKHYAVSDAWFSSMPGATDSNRAFAFSGSALRQLNNFQNGVQYIDWPDTWHRQSVWKVLWTNGFTDWKIYNSIVWMNFVHTYHLYLQGQIPSVDANTAKFIAGIDQFKEDALTGKLPAFSFLEPVWVGSAGTTSYHPGPDVVPGEQALNELFNAMKAGPAWNETLFVITFDEHGGIYDHVPPPYAENPWPNDVIDGYRFDMMGVRVPTILVSPWINEKTVFRSSTPVAYDSTSILATLLHWYGIPKASWALGDRTDKAPTFEAVFQRTTPRHDAPTLKPPYDSDFPSKGKPRQHLELNDLHRLMTPRIVWALARGKLSASEAEKISDDILARATSLESLHALIDDLSRRIG</sequence>
<dbReference type="Proteomes" id="UP000561045">
    <property type="component" value="Unassembled WGS sequence"/>
</dbReference>
<dbReference type="GO" id="GO:0009395">
    <property type="term" value="P:phospholipid catabolic process"/>
    <property type="evidence" value="ECO:0007669"/>
    <property type="project" value="TreeGrafter"/>
</dbReference>
<name>A0A840BJB1_9RHOO</name>
<reference evidence="2 3" key="1">
    <citation type="submission" date="2020-08" db="EMBL/GenBank/DDBJ databases">
        <title>Genomic Encyclopedia of Type Strains, Phase IV (KMG-IV): sequencing the most valuable type-strain genomes for metagenomic binning, comparative biology and taxonomic classification.</title>
        <authorList>
            <person name="Goeker M."/>
        </authorList>
    </citation>
    <scope>NUCLEOTIDE SEQUENCE [LARGE SCALE GENOMIC DNA]</scope>
    <source>
        <strain evidence="2 3">DSM 106739</strain>
    </source>
</reference>
<dbReference type="PANTHER" id="PTHR31956">
    <property type="entry name" value="NON-SPECIFIC PHOSPHOLIPASE C4-RELATED"/>
    <property type="match status" value="1"/>
</dbReference>
<dbReference type="AlphaFoldDB" id="A0A840BJB1"/>
<dbReference type="PANTHER" id="PTHR31956:SF1">
    <property type="entry name" value="NON-SPECIFIC PHOSPHOLIPASE C1"/>
    <property type="match status" value="1"/>
</dbReference>
<dbReference type="RefSeq" id="WP_183632545.1">
    <property type="nucleotide sequence ID" value="NZ_BAABLE010000011.1"/>
</dbReference>
<keyword evidence="3" id="KW-1185">Reference proteome</keyword>
<comment type="caution">
    <text evidence="2">The sequence shown here is derived from an EMBL/GenBank/DDBJ whole genome shotgun (WGS) entry which is preliminary data.</text>
</comment>